<feature type="transmembrane region" description="Helical" evidence="1">
    <location>
        <begin position="65"/>
        <end position="84"/>
    </location>
</feature>
<organism evidence="2 3">
    <name type="scientific">Eleutherodactylus coqui</name>
    <name type="common">Puerto Rican coqui</name>
    <dbReference type="NCBI Taxonomy" id="57060"/>
    <lineage>
        <taxon>Eukaryota</taxon>
        <taxon>Metazoa</taxon>
        <taxon>Chordata</taxon>
        <taxon>Craniata</taxon>
        <taxon>Vertebrata</taxon>
        <taxon>Euteleostomi</taxon>
        <taxon>Amphibia</taxon>
        <taxon>Batrachia</taxon>
        <taxon>Anura</taxon>
        <taxon>Neobatrachia</taxon>
        <taxon>Hyloidea</taxon>
        <taxon>Eleutherodactylidae</taxon>
        <taxon>Eleutherodactylinae</taxon>
        <taxon>Eleutherodactylus</taxon>
        <taxon>Eleutherodactylus</taxon>
    </lineage>
</organism>
<evidence type="ECO:0000313" key="2">
    <source>
        <dbReference type="EMBL" id="KAG9484555.1"/>
    </source>
</evidence>
<keyword evidence="1" id="KW-0472">Membrane</keyword>
<accession>A0A8J6FCK0</accession>
<keyword evidence="3" id="KW-1185">Reference proteome</keyword>
<dbReference type="EMBL" id="WNTK01000005">
    <property type="protein sequence ID" value="KAG9484555.1"/>
    <property type="molecule type" value="Genomic_DNA"/>
</dbReference>
<proteinExistence type="predicted"/>
<dbReference type="AlphaFoldDB" id="A0A8J6FCK0"/>
<reference evidence="2" key="1">
    <citation type="thesis" date="2020" institute="ProQuest LLC" country="789 East Eisenhower Parkway, Ann Arbor, MI, USA">
        <title>Comparative Genomics and Chromosome Evolution.</title>
        <authorList>
            <person name="Mudd A.B."/>
        </authorList>
    </citation>
    <scope>NUCLEOTIDE SEQUENCE</scope>
    <source>
        <strain evidence="2">HN-11 Male</strain>
        <tissue evidence="2">Kidney and liver</tissue>
    </source>
</reference>
<sequence length="133" mass="15267">MNTSTKSEKQKSIPATFRELLYFAWGEKHFRVSGPSKTVHVAFSGLSRVRRHFLHYPRKASLSRLGSFSLLQWPFLVTCLLHDVPSSYAIDSALLFALSMVTMMTEWIVLRLFSVFVLFNVGRGKKFEVFESS</sequence>
<evidence type="ECO:0000256" key="1">
    <source>
        <dbReference type="SAM" id="Phobius"/>
    </source>
</evidence>
<comment type="caution">
    <text evidence="2">The sequence shown here is derived from an EMBL/GenBank/DDBJ whole genome shotgun (WGS) entry which is preliminary data.</text>
</comment>
<feature type="transmembrane region" description="Helical" evidence="1">
    <location>
        <begin position="96"/>
        <end position="119"/>
    </location>
</feature>
<name>A0A8J6FCK0_ELECQ</name>
<dbReference type="Proteomes" id="UP000770717">
    <property type="component" value="Unassembled WGS sequence"/>
</dbReference>
<evidence type="ECO:0000313" key="3">
    <source>
        <dbReference type="Proteomes" id="UP000770717"/>
    </source>
</evidence>
<keyword evidence="1" id="KW-1133">Transmembrane helix</keyword>
<keyword evidence="1" id="KW-0812">Transmembrane</keyword>
<gene>
    <name evidence="2" type="ORF">GDO78_010111</name>
</gene>
<protein>
    <submittedName>
        <fullName evidence="2">Uncharacterized protein</fullName>
    </submittedName>
</protein>